<name>A0ABY5RYK6_9HYPH</name>
<evidence type="ECO:0000313" key="2">
    <source>
        <dbReference type="Proteomes" id="UP001017257"/>
    </source>
</evidence>
<dbReference type="RefSeq" id="WP_173945840.1">
    <property type="nucleotide sequence ID" value="NZ_CP102846.1"/>
</dbReference>
<keyword evidence="1" id="KW-0614">Plasmid</keyword>
<sequence>MFHQYKIRQMVRLIRAPISDSRTSGIYKVLRLMPADETGEVSYRIRSGVTEPAVRESEIRA</sequence>
<proteinExistence type="predicted"/>
<dbReference type="Proteomes" id="UP001017257">
    <property type="component" value="Plasmid pR24_1"/>
</dbReference>
<protein>
    <submittedName>
        <fullName evidence="1">Uncharacterized protein</fullName>
    </submittedName>
</protein>
<geneLocation type="plasmid" evidence="1 2">
    <name>pR24_1</name>
</geneLocation>
<organism evidence="1 2">
    <name type="scientific">Microvirga terrae</name>
    <dbReference type="NCBI Taxonomy" id="2740529"/>
    <lineage>
        <taxon>Bacteria</taxon>
        <taxon>Pseudomonadati</taxon>
        <taxon>Pseudomonadota</taxon>
        <taxon>Alphaproteobacteria</taxon>
        <taxon>Hyphomicrobiales</taxon>
        <taxon>Methylobacteriaceae</taxon>
        <taxon>Microvirga</taxon>
    </lineage>
</organism>
<dbReference type="EMBL" id="CP102846">
    <property type="protein sequence ID" value="UVF22340.1"/>
    <property type="molecule type" value="Genomic_DNA"/>
</dbReference>
<evidence type="ECO:0000313" key="1">
    <source>
        <dbReference type="EMBL" id="UVF22340.1"/>
    </source>
</evidence>
<reference evidence="1" key="1">
    <citation type="submission" date="2022-08" db="EMBL/GenBank/DDBJ databases">
        <title>Microvirga terrae sp. nov., isolated from soil.</title>
        <authorList>
            <person name="Kim K.H."/>
            <person name="Seo Y.L."/>
            <person name="Kim J.M."/>
            <person name="Lee J.K."/>
            <person name="Han D.M."/>
            <person name="Jeon C.O."/>
        </authorList>
    </citation>
    <scope>NUCLEOTIDE SEQUENCE</scope>
    <source>
        <strain evidence="1">R24</strain>
        <plasmid evidence="1">pR24_1</plasmid>
    </source>
</reference>
<accession>A0ABY5RYK6</accession>
<keyword evidence="2" id="KW-1185">Reference proteome</keyword>
<gene>
    <name evidence="1" type="ORF">HPT29_027060</name>
</gene>